<name>A0A1Q8CK15_9PSEU</name>
<dbReference type="GO" id="GO:0050097">
    <property type="term" value="F:methylaspartate mutase activity"/>
    <property type="evidence" value="ECO:0007669"/>
    <property type="project" value="InterPro"/>
</dbReference>
<dbReference type="InterPro" id="IPR006396">
    <property type="entry name" value="Glu_mut_E"/>
</dbReference>
<dbReference type="Gene3D" id="3.20.20.240">
    <property type="entry name" value="Methylmalonyl-CoA mutase"/>
    <property type="match status" value="1"/>
</dbReference>
<evidence type="ECO:0000313" key="5">
    <source>
        <dbReference type="Proteomes" id="UP000185596"/>
    </source>
</evidence>
<gene>
    <name evidence="4" type="ORF">BU204_25650</name>
</gene>
<dbReference type="GO" id="GO:0031419">
    <property type="term" value="F:cobalamin binding"/>
    <property type="evidence" value="ECO:0007669"/>
    <property type="project" value="UniProtKB-KW"/>
</dbReference>
<keyword evidence="2" id="KW-0413">Isomerase</keyword>
<keyword evidence="1" id="KW-0846">Cobalamin</keyword>
<evidence type="ECO:0000313" key="4">
    <source>
        <dbReference type="EMBL" id="OLF14679.1"/>
    </source>
</evidence>
<dbReference type="STRING" id="1912961.BU204_25650"/>
<dbReference type="InterPro" id="IPR016176">
    <property type="entry name" value="Cbl-dep_enz_cat"/>
</dbReference>
<evidence type="ECO:0000256" key="3">
    <source>
        <dbReference type="ARBA" id="ARBA00023285"/>
    </source>
</evidence>
<keyword evidence="3" id="KW-0170">Cobalt</keyword>
<dbReference type="RefSeq" id="WP_075128316.1">
    <property type="nucleotide sequence ID" value="NZ_MSIE01000050.1"/>
</dbReference>
<keyword evidence="5" id="KW-1185">Reference proteome</keyword>
<comment type="caution">
    <text evidence="4">The sequence shown here is derived from an EMBL/GenBank/DDBJ whole genome shotgun (WGS) entry which is preliminary data.</text>
</comment>
<dbReference type="EMBL" id="MSIE01000050">
    <property type="protein sequence ID" value="OLF14679.1"/>
    <property type="molecule type" value="Genomic_DNA"/>
</dbReference>
<sequence length="422" mass="44629">MTRPSFAGRVEQARRSGELIVQPRMGFSDPALMRAGLLATKAARANTVGTITLDSYTRVRDFSSAARAVAAGRPLNGYPIIAHGVPTTRAMLDGVLDAGFPVQVRHGSAEAEEVVAALVACGLDATEGGPVSYCLPYGRVPLRTAVDSWRRSCRELADRCANPHLESFGGCMMGQLCPPGLLVALTVLEALFFRQNGVRDVSMSLAQQSNTRQDLLALAALRRLATERLGPPPGWHLVVYTYMGLFPRTAAGSRAVVRDAVHLASRAGATRLIVKSAVEASRIPSAAENVQALEHAGSVVPPPAAPADGDNEVYREARSLLEATLDLHDDIGEALVAAFAAGILDVPYCVHDDNAGRARSGVAPDGTIFWSDLGSLPLRGTADVRPRHTPTSAELLDALSLVRTRYDTAATGPEEAGLSTTP</sequence>
<accession>A0A1Q8CK15</accession>
<dbReference type="AlphaFoldDB" id="A0A1Q8CK15"/>
<dbReference type="PIRSF" id="PIRSF001495">
    <property type="entry name" value="Met_asp_mut_epsi"/>
    <property type="match status" value="1"/>
</dbReference>
<dbReference type="Pfam" id="PF06368">
    <property type="entry name" value="Met_asp_mut_E"/>
    <property type="match status" value="1"/>
</dbReference>
<dbReference type="GO" id="GO:0019670">
    <property type="term" value="P:anaerobic L-glutamate catabolic process"/>
    <property type="evidence" value="ECO:0007669"/>
    <property type="project" value="InterPro"/>
</dbReference>
<proteinExistence type="predicted"/>
<organism evidence="4 5">
    <name type="scientific">Actinophytocola xanthii</name>
    <dbReference type="NCBI Taxonomy" id="1912961"/>
    <lineage>
        <taxon>Bacteria</taxon>
        <taxon>Bacillati</taxon>
        <taxon>Actinomycetota</taxon>
        <taxon>Actinomycetes</taxon>
        <taxon>Pseudonocardiales</taxon>
        <taxon>Pseudonocardiaceae</taxon>
    </lineage>
</organism>
<dbReference type="SUPFAM" id="SSF51703">
    <property type="entry name" value="Cobalamin (vitamin B12)-dependent enzymes"/>
    <property type="match status" value="1"/>
</dbReference>
<reference evidence="4 5" key="1">
    <citation type="submission" date="2016-12" db="EMBL/GenBank/DDBJ databases">
        <title>The draft genome sequence of Actinophytocola sp. 11-183.</title>
        <authorList>
            <person name="Wang W."/>
            <person name="Yuan L."/>
        </authorList>
    </citation>
    <scope>NUCLEOTIDE SEQUENCE [LARGE SCALE GENOMIC DNA]</scope>
    <source>
        <strain evidence="4 5">11-183</strain>
    </source>
</reference>
<dbReference type="OrthoDB" id="5332339at2"/>
<dbReference type="Proteomes" id="UP000185596">
    <property type="component" value="Unassembled WGS sequence"/>
</dbReference>
<evidence type="ECO:0000256" key="2">
    <source>
        <dbReference type="ARBA" id="ARBA00023235"/>
    </source>
</evidence>
<evidence type="ECO:0000256" key="1">
    <source>
        <dbReference type="ARBA" id="ARBA00022628"/>
    </source>
</evidence>
<protein>
    <submittedName>
        <fullName evidence="4">Methylaspartate mutase</fullName>
    </submittedName>
</protein>